<reference evidence="2 5" key="2">
    <citation type="submission" date="2020-08" db="EMBL/GenBank/DDBJ databases">
        <title>Genomic Encyclopedia of Type Strains, Phase IV (KMG-IV): sequencing the most valuable type-strain genomes for metagenomic binning, comparative biology and taxonomic classification.</title>
        <authorList>
            <person name="Goeker M."/>
        </authorList>
    </citation>
    <scope>NUCLEOTIDE SEQUENCE [LARGE SCALE GENOMIC DNA]</scope>
    <source>
        <strain evidence="2 5">DSM 100021</strain>
    </source>
</reference>
<protein>
    <recommendedName>
        <fullName evidence="1">SnoaL-like domain-containing protein</fullName>
    </recommendedName>
</protein>
<feature type="domain" description="SnoaL-like" evidence="1">
    <location>
        <begin position="12"/>
        <end position="122"/>
    </location>
</feature>
<proteinExistence type="predicted"/>
<dbReference type="SUPFAM" id="SSF54427">
    <property type="entry name" value="NTF2-like"/>
    <property type="match status" value="1"/>
</dbReference>
<dbReference type="InterPro" id="IPR037401">
    <property type="entry name" value="SnoaL-like"/>
</dbReference>
<sequence length="125" mass="14001">MSTSMLELAAWAVMESWRELFNAHEFDQLALLYAQHASLHGTSSALLYQGREQIRSYFKGQASVEFLCSKISSLPDAGALAVGYYMFRVPEGKQIKEIEARFTFVLELGGARPQILHHHSSLAPL</sequence>
<evidence type="ECO:0000313" key="2">
    <source>
        <dbReference type="EMBL" id="MBB4010470.1"/>
    </source>
</evidence>
<dbReference type="RefSeq" id="WP_075616549.1">
    <property type="nucleotide sequence ID" value="NZ_JACIED010000009.1"/>
</dbReference>
<keyword evidence="4" id="KW-1185">Reference proteome</keyword>
<reference evidence="3 4" key="1">
    <citation type="submission" date="2016-09" db="EMBL/GenBank/DDBJ databases">
        <title>Rhizobium oryziradicis sp. nov., isolated from the root of rice.</title>
        <authorList>
            <person name="Zhao J."/>
            <person name="Zhang X."/>
        </authorList>
    </citation>
    <scope>NUCLEOTIDE SEQUENCE [LARGE SCALE GENOMIC DNA]</scope>
    <source>
        <strain evidence="3 4">14971</strain>
    </source>
</reference>
<dbReference type="AlphaFoldDB" id="A0A1Q9A0F1"/>
<dbReference type="EMBL" id="JACIED010000009">
    <property type="protein sequence ID" value="MBB4010470.1"/>
    <property type="molecule type" value="Genomic_DNA"/>
</dbReference>
<evidence type="ECO:0000313" key="3">
    <source>
        <dbReference type="EMBL" id="OLP47984.1"/>
    </source>
</evidence>
<dbReference type="Pfam" id="PF13474">
    <property type="entry name" value="SnoaL_3"/>
    <property type="match status" value="1"/>
</dbReference>
<evidence type="ECO:0000313" key="4">
    <source>
        <dbReference type="Proteomes" id="UP000185598"/>
    </source>
</evidence>
<dbReference type="OrthoDB" id="1551077at2"/>
<evidence type="ECO:0000259" key="1">
    <source>
        <dbReference type="Pfam" id="PF13474"/>
    </source>
</evidence>
<accession>A0A1Q9A0F1</accession>
<dbReference type="CDD" id="cd00531">
    <property type="entry name" value="NTF2_like"/>
    <property type="match status" value="1"/>
</dbReference>
<dbReference type="STRING" id="887144.BJF91_11255"/>
<comment type="caution">
    <text evidence="3">The sequence shown here is derived from an EMBL/GenBank/DDBJ whole genome shotgun (WGS) entry which is preliminary data.</text>
</comment>
<dbReference type="Proteomes" id="UP000185598">
    <property type="component" value="Unassembled WGS sequence"/>
</dbReference>
<dbReference type="Gene3D" id="3.10.450.50">
    <property type="match status" value="1"/>
</dbReference>
<evidence type="ECO:0000313" key="5">
    <source>
        <dbReference type="Proteomes" id="UP000544107"/>
    </source>
</evidence>
<organism evidence="3 4">
    <name type="scientific">Allorhizobium taibaishanense</name>
    <dbReference type="NCBI Taxonomy" id="887144"/>
    <lineage>
        <taxon>Bacteria</taxon>
        <taxon>Pseudomonadati</taxon>
        <taxon>Pseudomonadota</taxon>
        <taxon>Alphaproteobacteria</taxon>
        <taxon>Hyphomicrobiales</taxon>
        <taxon>Rhizobiaceae</taxon>
        <taxon>Rhizobium/Agrobacterium group</taxon>
        <taxon>Allorhizobium</taxon>
    </lineage>
</organism>
<name>A0A1Q9A0F1_9HYPH</name>
<dbReference type="EMBL" id="MKIN01000026">
    <property type="protein sequence ID" value="OLP47984.1"/>
    <property type="molecule type" value="Genomic_DNA"/>
</dbReference>
<gene>
    <name evidence="3" type="ORF">BJF91_11255</name>
    <name evidence="2" type="ORF">GGQ71_004771</name>
</gene>
<dbReference type="InterPro" id="IPR032710">
    <property type="entry name" value="NTF2-like_dom_sf"/>
</dbReference>
<dbReference type="Proteomes" id="UP000544107">
    <property type="component" value="Unassembled WGS sequence"/>
</dbReference>